<reference evidence="1" key="1">
    <citation type="journal article" date="2014" name="Front. Microbiol.">
        <title>High frequency of phylogenetically diverse reductive dehalogenase-homologous genes in deep subseafloor sedimentary metagenomes.</title>
        <authorList>
            <person name="Kawai M."/>
            <person name="Futagami T."/>
            <person name="Toyoda A."/>
            <person name="Takaki Y."/>
            <person name="Nishi S."/>
            <person name="Hori S."/>
            <person name="Arai W."/>
            <person name="Tsubouchi T."/>
            <person name="Morono Y."/>
            <person name="Uchiyama I."/>
            <person name="Ito T."/>
            <person name="Fujiyama A."/>
            <person name="Inagaki F."/>
            <person name="Takami H."/>
        </authorList>
    </citation>
    <scope>NUCLEOTIDE SEQUENCE</scope>
    <source>
        <strain evidence="1">Expedition CK06-06</strain>
    </source>
</reference>
<evidence type="ECO:0008006" key="2">
    <source>
        <dbReference type="Google" id="ProtNLM"/>
    </source>
</evidence>
<dbReference type="AlphaFoldDB" id="X1VDQ9"/>
<feature type="non-terminal residue" evidence="1">
    <location>
        <position position="252"/>
    </location>
</feature>
<proteinExistence type="predicted"/>
<sequence>KTRPKKQSFFENGLFYIFSYIAETIKKKSKCNRIIIITDTPSDLSEDYTEALFNLVSKIKTFPTFIDIIRVSEKNERFFKDDVKLNILASDTKGGIFYISDKKDFIPTIKKLVKNKQIVSTCENQNDRIKIKKEDYYFYSHLAKSLKPAPPNDVGLKCHFCQEEICPCCADVNDKLLFCEECGTTFHKCCITNYTIQHNIGIPHIFRCPKCQILLKINQDDIVSPYDEKIESAEKYIETEEIQLKEESITAS</sequence>
<name>X1VDQ9_9ZZZZ</name>
<organism evidence="1">
    <name type="scientific">marine sediment metagenome</name>
    <dbReference type="NCBI Taxonomy" id="412755"/>
    <lineage>
        <taxon>unclassified sequences</taxon>
        <taxon>metagenomes</taxon>
        <taxon>ecological metagenomes</taxon>
    </lineage>
</organism>
<comment type="caution">
    <text evidence="1">The sequence shown here is derived from an EMBL/GenBank/DDBJ whole genome shotgun (WGS) entry which is preliminary data.</text>
</comment>
<gene>
    <name evidence="1" type="ORF">S12H4_46682</name>
</gene>
<dbReference type="EMBL" id="BARW01028991">
    <property type="protein sequence ID" value="GAJ04590.1"/>
    <property type="molecule type" value="Genomic_DNA"/>
</dbReference>
<feature type="non-terminal residue" evidence="1">
    <location>
        <position position="1"/>
    </location>
</feature>
<accession>X1VDQ9</accession>
<protein>
    <recommendedName>
        <fullName evidence="2">RING-type domain-containing protein</fullName>
    </recommendedName>
</protein>
<evidence type="ECO:0000313" key="1">
    <source>
        <dbReference type="EMBL" id="GAJ04590.1"/>
    </source>
</evidence>